<keyword evidence="1" id="KW-0539">Nucleus</keyword>
<evidence type="ECO:0000256" key="2">
    <source>
        <dbReference type="SAM" id="MobiDB-lite"/>
    </source>
</evidence>
<comment type="subcellular location">
    <subcellularLocation>
        <location evidence="1">Nucleus</location>
    </subcellularLocation>
</comment>
<feature type="domain" description="PPC" evidence="3">
    <location>
        <begin position="197"/>
        <end position="320"/>
    </location>
</feature>
<feature type="region of interest" description="Disordered" evidence="2">
    <location>
        <begin position="354"/>
        <end position="568"/>
    </location>
</feature>
<dbReference type="PROSITE" id="PS51742">
    <property type="entry name" value="PPC"/>
    <property type="match status" value="1"/>
</dbReference>
<dbReference type="Pfam" id="PF03479">
    <property type="entry name" value="PCC"/>
    <property type="match status" value="1"/>
</dbReference>
<evidence type="ECO:0000313" key="4">
    <source>
        <dbReference type="EMBL" id="CAD1847684.1"/>
    </source>
</evidence>
<feature type="compositionally biased region" description="Basic residues" evidence="2">
    <location>
        <begin position="455"/>
        <end position="464"/>
    </location>
</feature>
<evidence type="ECO:0000259" key="3">
    <source>
        <dbReference type="PROSITE" id="PS51742"/>
    </source>
</evidence>
<sequence length="568" mass="58145">MEGRESVVMMSGPEGGGSGAKAAAAAAAVGDAGGGATKESASSTPSPSPSPTPSPSPQAAAPAEVSGGGGIGVGVGSGGAGVPAAAPIPWPATGVGVGGMGIYEELARKKRGRPKKYAPDEMEVDMEMEMETETETEMGMGMGMGLALSPSSAPSSFALVHHSSHLSAKRSRGGHAAPADASSSPLLVCEWFAFSAGGSFTPHVVTIATGEDVAARILSFSQKGPRAICILSANGAISNGRFEILSLSGSFAISENGGVRSRTGGISVSLAGPDGRVVGGGVAGLLLAASPIQIVVGSFLPNVFKEHKRRANQESTFSPVPASGGVLTSAKPISQATPPDDGCKNLTSSLPAGQVCGGAENSSMTDRPPNPNPTPFKVAGWPADLQSAEHKPSPDINLVVIDGDEGGAQGRGREEESGEGGGGGRAEDAEAGDDALRGEETGGQGPPAHGPPPCRRPRRPRRPSPKSGHGGKFTWEGPEDPAEAELDPAPPALDPRDPNYDDDQEQLEKGRDEEAEAEAEAGRLKTTTTTTRPRRRRSWGRWRWPKWRRRGKGSPGSKYYHLCSCSPE</sequence>
<dbReference type="EMBL" id="CAJEUB010000059">
    <property type="protein sequence ID" value="CAD1847684.1"/>
    <property type="molecule type" value="Genomic_DNA"/>
</dbReference>
<feature type="compositionally biased region" description="Pro residues" evidence="2">
    <location>
        <begin position="46"/>
        <end position="56"/>
    </location>
</feature>
<feature type="compositionally biased region" description="Low complexity" evidence="2">
    <location>
        <begin position="20"/>
        <end position="30"/>
    </location>
</feature>
<name>A0A6V7QWP5_ANACO</name>
<comment type="function">
    <text evidence="1">Transcription factor that specifically binds AT-rich DNA sequences related to the nuclear matrix attachment regions (MARs).</text>
</comment>
<keyword evidence="1" id="KW-0804">Transcription</keyword>
<dbReference type="SUPFAM" id="SSF117856">
    <property type="entry name" value="AF0104/ALDC/Ptd012-like"/>
    <property type="match status" value="1"/>
</dbReference>
<keyword evidence="1" id="KW-0805">Transcription regulation</keyword>
<feature type="compositionally biased region" description="Acidic residues" evidence="2">
    <location>
        <begin position="477"/>
        <end position="486"/>
    </location>
</feature>
<dbReference type="InterPro" id="IPR039605">
    <property type="entry name" value="AHL"/>
</dbReference>
<dbReference type="GO" id="GO:0005634">
    <property type="term" value="C:nucleus"/>
    <property type="evidence" value="ECO:0007669"/>
    <property type="project" value="UniProtKB-SubCell"/>
</dbReference>
<dbReference type="PANTHER" id="PTHR31500">
    <property type="entry name" value="AT-HOOK MOTIF NUCLEAR-LOCALIZED PROTEIN 9"/>
    <property type="match status" value="1"/>
</dbReference>
<proteinExistence type="predicted"/>
<keyword evidence="1" id="KW-0238">DNA-binding</keyword>
<comment type="domain">
    <text evidence="1">The PPC domain mediates interactions between AHL proteins.</text>
</comment>
<gene>
    <name evidence="4" type="ORF">CB5_LOCUS30895</name>
</gene>
<feature type="compositionally biased region" description="Basic residues" evidence="2">
    <location>
        <begin position="532"/>
        <end position="552"/>
    </location>
</feature>
<dbReference type="CDD" id="cd11378">
    <property type="entry name" value="DUF296"/>
    <property type="match status" value="1"/>
</dbReference>
<evidence type="ECO:0000256" key="1">
    <source>
        <dbReference type="RuleBase" id="RU367031"/>
    </source>
</evidence>
<protein>
    <recommendedName>
        <fullName evidence="1">AT-hook motif nuclear-localized protein</fullName>
    </recommendedName>
</protein>
<feature type="region of interest" description="Disordered" evidence="2">
    <location>
        <begin position="1"/>
        <end position="72"/>
    </location>
</feature>
<dbReference type="GO" id="GO:0003680">
    <property type="term" value="F:minor groove of adenine-thymine-rich DNA binding"/>
    <property type="evidence" value="ECO:0007669"/>
    <property type="project" value="UniProtKB-UniRule"/>
</dbReference>
<reference evidence="4" key="1">
    <citation type="submission" date="2020-07" db="EMBL/GenBank/DDBJ databases">
        <authorList>
            <person name="Lin J."/>
        </authorList>
    </citation>
    <scope>NUCLEOTIDE SEQUENCE</scope>
</reference>
<dbReference type="AlphaFoldDB" id="A0A6V7QWP5"/>
<dbReference type="Gene3D" id="3.30.1330.80">
    <property type="entry name" value="Hypothetical protein, similar to alpha- acetolactate decarboxylase, domain 2"/>
    <property type="match status" value="1"/>
</dbReference>
<dbReference type="PANTHER" id="PTHR31500:SF56">
    <property type="entry name" value="AT-HOOK MOTIF NUCLEAR-LOCALIZED PROTEIN"/>
    <property type="match status" value="1"/>
</dbReference>
<accession>A0A6V7QWP5</accession>
<organism evidence="4">
    <name type="scientific">Ananas comosus var. bracteatus</name>
    <name type="common">red pineapple</name>
    <dbReference type="NCBI Taxonomy" id="296719"/>
    <lineage>
        <taxon>Eukaryota</taxon>
        <taxon>Viridiplantae</taxon>
        <taxon>Streptophyta</taxon>
        <taxon>Embryophyta</taxon>
        <taxon>Tracheophyta</taxon>
        <taxon>Spermatophyta</taxon>
        <taxon>Magnoliopsida</taxon>
        <taxon>Liliopsida</taxon>
        <taxon>Poales</taxon>
        <taxon>Bromeliaceae</taxon>
        <taxon>Bromelioideae</taxon>
        <taxon>Ananas</taxon>
    </lineage>
</organism>
<dbReference type="InterPro" id="IPR005175">
    <property type="entry name" value="PPC_dom"/>
</dbReference>